<dbReference type="GO" id="GO:0009236">
    <property type="term" value="P:cobalamin biosynthetic process"/>
    <property type="evidence" value="ECO:0007669"/>
    <property type="project" value="UniProtKB-UniPathway"/>
</dbReference>
<comment type="subcellular location">
    <subcellularLocation>
        <location evidence="1">Cell membrane</location>
        <topology evidence="1">Multi-pass membrane protein</topology>
    </subcellularLocation>
</comment>
<keyword evidence="6 9" id="KW-0812">Transmembrane</keyword>
<comment type="pathway">
    <text evidence="2">Cofactor biosynthesis; adenosylcobalamin biosynthesis.</text>
</comment>
<dbReference type="NCBIfam" id="NF006476">
    <property type="entry name" value="PRK08878.1"/>
    <property type="match status" value="1"/>
</dbReference>
<dbReference type="PANTHER" id="PTHR34308">
    <property type="entry name" value="COBALAMIN BIOSYNTHESIS PROTEIN CBIB"/>
    <property type="match status" value="1"/>
</dbReference>
<keyword evidence="7 9" id="KW-1133">Transmembrane helix</keyword>
<comment type="similarity">
    <text evidence="3">Belongs to the CobD/CbiB family.</text>
</comment>
<accession>A0A0B9GYM5</accession>
<evidence type="ECO:0000256" key="3">
    <source>
        <dbReference type="ARBA" id="ARBA00006263"/>
    </source>
</evidence>
<dbReference type="PANTHER" id="PTHR34308:SF1">
    <property type="entry name" value="COBALAMIN BIOSYNTHESIS PROTEIN CBIB"/>
    <property type="match status" value="1"/>
</dbReference>
<sequence>MTDAIANIAGNSTLLALWGALALQWLLPIPAQLHPLQIWRQLALALASRVNKPSDTPQQRRLSGILSWSLLWLTVLVVLICLYQLVWIDTAFHLLLLWVALGWRNMHKFSQQFVRAYSREDKLQCRTLLASKLNRHTDSLSLLGLGKAGAETLLVGYGRLAAGVLFWYALAGGIGAILYRLAVELSRCWSPSRQQFRHFGQPATTVLAILDIVPLRLFALLLTLGNNGKVALRGLKQQGENWLLPGPGWLLAAAGHKLSLSLGGPAIYDQTKMERPKLGGRIAPAAFHLSQIDRLANQRLWTWVIAQSLLLIMLQGAV</sequence>
<evidence type="ECO:0000256" key="4">
    <source>
        <dbReference type="ARBA" id="ARBA00022475"/>
    </source>
</evidence>
<organism evidence="10 11">
    <name type="scientific">Photobacterium gaetbulicola</name>
    <dbReference type="NCBI Taxonomy" id="1295392"/>
    <lineage>
        <taxon>Bacteria</taxon>
        <taxon>Pseudomonadati</taxon>
        <taxon>Pseudomonadota</taxon>
        <taxon>Gammaproteobacteria</taxon>
        <taxon>Vibrionales</taxon>
        <taxon>Vibrionaceae</taxon>
        <taxon>Photobacterium</taxon>
    </lineage>
</organism>
<evidence type="ECO:0000313" key="10">
    <source>
        <dbReference type="EMBL" id="KHT61737.1"/>
    </source>
</evidence>
<evidence type="ECO:0000256" key="7">
    <source>
        <dbReference type="ARBA" id="ARBA00022989"/>
    </source>
</evidence>
<dbReference type="UniPathway" id="UPA00148"/>
<feature type="transmembrane region" description="Helical" evidence="9">
    <location>
        <begin position="69"/>
        <end position="101"/>
    </location>
</feature>
<reference evidence="10 11" key="1">
    <citation type="submission" date="2014-12" db="EMBL/GenBank/DDBJ databases">
        <title>Genome sequencing of Photobacterium gaetbulicola AD005a.</title>
        <authorList>
            <person name="Adrian T.G.S."/>
            <person name="Chan K.G."/>
        </authorList>
    </citation>
    <scope>NUCLEOTIDE SEQUENCE [LARGE SCALE GENOMIC DNA]</scope>
    <source>
        <strain evidence="10 11">AD005a</strain>
    </source>
</reference>
<evidence type="ECO:0000256" key="8">
    <source>
        <dbReference type="ARBA" id="ARBA00023136"/>
    </source>
</evidence>
<evidence type="ECO:0000256" key="1">
    <source>
        <dbReference type="ARBA" id="ARBA00004651"/>
    </source>
</evidence>
<evidence type="ECO:0000313" key="11">
    <source>
        <dbReference type="Proteomes" id="UP000031278"/>
    </source>
</evidence>
<feature type="transmembrane region" description="Helical" evidence="9">
    <location>
        <begin position="160"/>
        <end position="182"/>
    </location>
</feature>
<dbReference type="GO" id="GO:0048472">
    <property type="term" value="F:threonine-phosphate decarboxylase activity"/>
    <property type="evidence" value="ECO:0007669"/>
    <property type="project" value="InterPro"/>
</dbReference>
<dbReference type="GO" id="GO:0005886">
    <property type="term" value="C:plasma membrane"/>
    <property type="evidence" value="ECO:0007669"/>
    <property type="project" value="UniProtKB-SubCell"/>
</dbReference>
<evidence type="ECO:0000256" key="2">
    <source>
        <dbReference type="ARBA" id="ARBA00004953"/>
    </source>
</evidence>
<keyword evidence="8 9" id="KW-0472">Membrane</keyword>
<dbReference type="AlphaFoldDB" id="A0A0B9GYM5"/>
<dbReference type="EMBL" id="JWLZ01000195">
    <property type="protein sequence ID" value="KHT61737.1"/>
    <property type="molecule type" value="Genomic_DNA"/>
</dbReference>
<feature type="transmembrane region" description="Helical" evidence="9">
    <location>
        <begin position="202"/>
        <end position="224"/>
    </location>
</feature>
<keyword evidence="5" id="KW-0169">Cobalamin biosynthesis</keyword>
<dbReference type="Proteomes" id="UP000031278">
    <property type="component" value="Unassembled WGS sequence"/>
</dbReference>
<evidence type="ECO:0000256" key="9">
    <source>
        <dbReference type="SAM" id="Phobius"/>
    </source>
</evidence>
<dbReference type="InterPro" id="IPR004485">
    <property type="entry name" value="Cobalamin_biosynth_CobD/CbiB"/>
</dbReference>
<protein>
    <submittedName>
        <fullName evidence="10">Adenosylcobinamide-phosphate synthase</fullName>
    </submittedName>
</protein>
<gene>
    <name evidence="10" type="ORF">RJ45_21325</name>
</gene>
<name>A0A0B9GYM5_9GAMM</name>
<evidence type="ECO:0000256" key="5">
    <source>
        <dbReference type="ARBA" id="ARBA00022573"/>
    </source>
</evidence>
<dbReference type="Pfam" id="PF03186">
    <property type="entry name" value="CobD_Cbib"/>
    <property type="match status" value="1"/>
</dbReference>
<evidence type="ECO:0000256" key="6">
    <source>
        <dbReference type="ARBA" id="ARBA00022692"/>
    </source>
</evidence>
<keyword evidence="4" id="KW-1003">Cell membrane</keyword>
<proteinExistence type="inferred from homology"/>
<dbReference type="RefSeq" id="WP_039467172.1">
    <property type="nucleotide sequence ID" value="NZ_JWLZ01000195.1"/>
</dbReference>
<comment type="caution">
    <text evidence="10">The sequence shown here is derived from an EMBL/GenBank/DDBJ whole genome shotgun (WGS) entry which is preliminary data.</text>
</comment>